<evidence type="ECO:0000256" key="1">
    <source>
        <dbReference type="SAM" id="Phobius"/>
    </source>
</evidence>
<feature type="transmembrane region" description="Helical" evidence="1">
    <location>
        <begin position="142"/>
        <end position="167"/>
    </location>
</feature>
<dbReference type="OrthoDB" id="6753431at2759"/>
<evidence type="ECO:0000313" key="3">
    <source>
        <dbReference type="Proteomes" id="UP001152799"/>
    </source>
</evidence>
<name>A0A9N9MKW9_9CUCU</name>
<sequence>MSESAINRRKSQLFLTQISPVYDTHDEVVRKKLKRGKFPLTKTGIIRMISLCLYLGSTLTWILLNQQCDNSNISYANISCIGIAFAGGLILFLLFSLGLSVKDPGSWIQSDIIFNLIISLAVIVVSILALKNCREAGTKHLSSALAISAASASICSCAALLLMYRFIEDTNPTTSKPTRRDPRKSIFA</sequence>
<feature type="transmembrane region" description="Helical" evidence="1">
    <location>
        <begin position="112"/>
        <end position="130"/>
    </location>
</feature>
<proteinExistence type="predicted"/>
<keyword evidence="3" id="KW-1185">Reference proteome</keyword>
<feature type="transmembrane region" description="Helical" evidence="1">
    <location>
        <begin position="44"/>
        <end position="64"/>
    </location>
</feature>
<gene>
    <name evidence="2" type="ORF">CEUTPL_LOCUS6868</name>
</gene>
<dbReference type="AlphaFoldDB" id="A0A9N9MKW9"/>
<keyword evidence="1" id="KW-0472">Membrane</keyword>
<dbReference type="EMBL" id="OU892279">
    <property type="protein sequence ID" value="CAG9766281.1"/>
    <property type="molecule type" value="Genomic_DNA"/>
</dbReference>
<keyword evidence="1" id="KW-0812">Transmembrane</keyword>
<dbReference type="Proteomes" id="UP001152799">
    <property type="component" value="Chromosome 3"/>
</dbReference>
<feature type="transmembrane region" description="Helical" evidence="1">
    <location>
        <begin position="76"/>
        <end position="100"/>
    </location>
</feature>
<organism evidence="2 3">
    <name type="scientific">Ceutorhynchus assimilis</name>
    <name type="common">cabbage seed weevil</name>
    <dbReference type="NCBI Taxonomy" id="467358"/>
    <lineage>
        <taxon>Eukaryota</taxon>
        <taxon>Metazoa</taxon>
        <taxon>Ecdysozoa</taxon>
        <taxon>Arthropoda</taxon>
        <taxon>Hexapoda</taxon>
        <taxon>Insecta</taxon>
        <taxon>Pterygota</taxon>
        <taxon>Neoptera</taxon>
        <taxon>Endopterygota</taxon>
        <taxon>Coleoptera</taxon>
        <taxon>Polyphaga</taxon>
        <taxon>Cucujiformia</taxon>
        <taxon>Curculionidae</taxon>
        <taxon>Ceutorhynchinae</taxon>
        <taxon>Ceutorhynchus</taxon>
    </lineage>
</organism>
<evidence type="ECO:0008006" key="4">
    <source>
        <dbReference type="Google" id="ProtNLM"/>
    </source>
</evidence>
<reference evidence="2" key="1">
    <citation type="submission" date="2022-01" db="EMBL/GenBank/DDBJ databases">
        <authorList>
            <person name="King R."/>
        </authorList>
    </citation>
    <scope>NUCLEOTIDE SEQUENCE</scope>
</reference>
<evidence type="ECO:0000313" key="2">
    <source>
        <dbReference type="EMBL" id="CAG9766281.1"/>
    </source>
</evidence>
<protein>
    <recommendedName>
        <fullName evidence="4">MARVEL domain-containing protein</fullName>
    </recommendedName>
</protein>
<accession>A0A9N9MKW9</accession>
<keyword evidence="1" id="KW-1133">Transmembrane helix</keyword>